<keyword evidence="2" id="KW-0963">Cytoplasm</keyword>
<accession>A0A7U2NGF6</accession>
<dbReference type="Proteomes" id="UP000596329">
    <property type="component" value="Chromosome"/>
</dbReference>
<dbReference type="Pfam" id="PF01895">
    <property type="entry name" value="PhoU"/>
    <property type="match status" value="2"/>
</dbReference>
<sequence length="242" mass="27484">MTLNFLSFLNFLNFLNFKLKNMASLLEIELAKLKTVIVKIGVLSENQIVEAMKSLLSDPNATTKKLKKTENKIDKLDVKIDEICQKIFALQQPVASDLRFIISAMQISSEIERIGDLAISVIKNSKNVKEKYDLIIKFDIASITKNIELITKKTNECFDKQQEKTIGEIFLLNKNIRVETQQVIENIISEMKTNSKAVGSGTNLILALKHLERIGEHCTNIAESIYFVINAKTIKHEKTKIE</sequence>
<evidence type="ECO:0000256" key="1">
    <source>
        <dbReference type="ARBA" id="ARBA00008107"/>
    </source>
</evidence>
<evidence type="ECO:0000313" key="5">
    <source>
        <dbReference type="Proteomes" id="UP000596329"/>
    </source>
</evidence>
<comment type="subcellular location">
    <subcellularLocation>
        <location evidence="2">Cytoplasm</location>
    </subcellularLocation>
</comment>
<reference evidence="4 5" key="1">
    <citation type="submission" date="2020-07" db="EMBL/GenBank/DDBJ databases">
        <title>Genomic characterization of Flavobacterium psychrophilum strains.</title>
        <authorList>
            <person name="Castillo D."/>
            <person name="Jorgensen J."/>
            <person name="Middelboe M."/>
        </authorList>
    </citation>
    <scope>NUCLEOTIDE SEQUENCE [LARGE SCALE GENOMIC DNA]</scope>
    <source>
        <strain evidence="4 5">FPS-R7</strain>
    </source>
</reference>
<evidence type="ECO:0000256" key="2">
    <source>
        <dbReference type="PIRNR" id="PIRNR003107"/>
    </source>
</evidence>
<comment type="subunit">
    <text evidence="2">Homodimer.</text>
</comment>
<dbReference type="GO" id="GO:0005737">
    <property type="term" value="C:cytoplasm"/>
    <property type="evidence" value="ECO:0007669"/>
    <property type="project" value="UniProtKB-SubCell"/>
</dbReference>
<dbReference type="PANTHER" id="PTHR42930:SF3">
    <property type="entry name" value="PHOSPHATE-SPECIFIC TRANSPORT SYSTEM ACCESSORY PROTEIN PHOU"/>
    <property type="match status" value="1"/>
</dbReference>
<evidence type="ECO:0000313" key="4">
    <source>
        <dbReference type="EMBL" id="QRE04612.1"/>
    </source>
</evidence>
<dbReference type="InterPro" id="IPR026022">
    <property type="entry name" value="PhoU_dom"/>
</dbReference>
<feature type="domain" description="PhoU" evidence="3">
    <location>
        <begin position="38"/>
        <end position="122"/>
    </location>
</feature>
<organism evidence="4 5">
    <name type="scientific">Flavobacterium psychrophilum</name>
    <dbReference type="NCBI Taxonomy" id="96345"/>
    <lineage>
        <taxon>Bacteria</taxon>
        <taxon>Pseudomonadati</taxon>
        <taxon>Bacteroidota</taxon>
        <taxon>Flavobacteriia</taxon>
        <taxon>Flavobacteriales</taxon>
        <taxon>Flavobacteriaceae</taxon>
        <taxon>Flavobacterium</taxon>
    </lineage>
</organism>
<dbReference type="InterPro" id="IPR038078">
    <property type="entry name" value="PhoU-like_sf"/>
</dbReference>
<keyword evidence="2" id="KW-0813">Transport</keyword>
<dbReference type="Gene3D" id="1.20.58.220">
    <property type="entry name" value="Phosphate transport system protein phou homolog 2, domain 2"/>
    <property type="match status" value="1"/>
</dbReference>
<dbReference type="PANTHER" id="PTHR42930">
    <property type="entry name" value="PHOSPHATE-SPECIFIC TRANSPORT SYSTEM ACCESSORY PROTEIN PHOU"/>
    <property type="match status" value="1"/>
</dbReference>
<dbReference type="PIRSF" id="PIRSF003107">
    <property type="entry name" value="PhoU"/>
    <property type="match status" value="1"/>
</dbReference>
<keyword evidence="2" id="KW-0592">Phosphate transport</keyword>
<comment type="function">
    <text evidence="2">Plays a role in the regulation of phosphate uptake.</text>
</comment>
<dbReference type="AlphaFoldDB" id="A0A7U2NGF6"/>
<dbReference type="GO" id="GO:0006817">
    <property type="term" value="P:phosphate ion transport"/>
    <property type="evidence" value="ECO:0007669"/>
    <property type="project" value="UniProtKB-KW"/>
</dbReference>
<protein>
    <recommendedName>
        <fullName evidence="2">Phosphate-specific transport system accessory protein PhoU</fullName>
    </recommendedName>
</protein>
<dbReference type="NCBIfam" id="TIGR02135">
    <property type="entry name" value="phoU_full"/>
    <property type="match status" value="1"/>
</dbReference>
<dbReference type="EMBL" id="CP059075">
    <property type="protein sequence ID" value="QRE04612.1"/>
    <property type="molecule type" value="Genomic_DNA"/>
</dbReference>
<dbReference type="SUPFAM" id="SSF109755">
    <property type="entry name" value="PhoU-like"/>
    <property type="match status" value="1"/>
</dbReference>
<dbReference type="GO" id="GO:0030643">
    <property type="term" value="P:intracellular phosphate ion homeostasis"/>
    <property type="evidence" value="ECO:0007669"/>
    <property type="project" value="InterPro"/>
</dbReference>
<dbReference type="GO" id="GO:0045936">
    <property type="term" value="P:negative regulation of phosphate metabolic process"/>
    <property type="evidence" value="ECO:0007669"/>
    <property type="project" value="InterPro"/>
</dbReference>
<dbReference type="InterPro" id="IPR028366">
    <property type="entry name" value="PhoU"/>
</dbReference>
<name>A0A7U2NGF6_FLAPS</name>
<feature type="domain" description="PhoU" evidence="3">
    <location>
        <begin position="144"/>
        <end position="225"/>
    </location>
</feature>
<comment type="similarity">
    <text evidence="1 2">Belongs to the PhoU family.</text>
</comment>
<evidence type="ECO:0000259" key="3">
    <source>
        <dbReference type="Pfam" id="PF01895"/>
    </source>
</evidence>
<gene>
    <name evidence="4" type="primary">phoU</name>
    <name evidence="4" type="ORF">H0H26_03145</name>
</gene>
<proteinExistence type="inferred from homology"/>